<comment type="caution">
    <text evidence="1">The sequence shown here is derived from an EMBL/GenBank/DDBJ whole genome shotgun (WGS) entry which is preliminary data.</text>
</comment>
<gene>
    <name evidence="1" type="ORF">H9630_05350</name>
</gene>
<name>A0ABR8WC18_9BACL</name>
<evidence type="ECO:0000313" key="2">
    <source>
        <dbReference type="Proteomes" id="UP000658980"/>
    </source>
</evidence>
<dbReference type="EMBL" id="JACSPU010000001">
    <property type="protein sequence ID" value="MBD8014241.1"/>
    <property type="molecule type" value="Genomic_DNA"/>
</dbReference>
<accession>A0ABR8WC18</accession>
<sequence length="51" mass="5972">MTVMMKEVKRMGNPTKSYLEIYKEHVKGYKEYKMQKAVQSSKKELAKTASN</sequence>
<organism evidence="1 2">
    <name type="scientific">Planococcus wigleyi</name>
    <dbReference type="NCBI Taxonomy" id="2762216"/>
    <lineage>
        <taxon>Bacteria</taxon>
        <taxon>Bacillati</taxon>
        <taxon>Bacillota</taxon>
        <taxon>Bacilli</taxon>
        <taxon>Bacillales</taxon>
        <taxon>Caryophanaceae</taxon>
        <taxon>Planococcus</taxon>
    </lineage>
</organism>
<evidence type="ECO:0000313" key="1">
    <source>
        <dbReference type="EMBL" id="MBD8014241.1"/>
    </source>
</evidence>
<keyword evidence="2" id="KW-1185">Reference proteome</keyword>
<dbReference type="RefSeq" id="WP_191714422.1">
    <property type="nucleotide sequence ID" value="NZ_JACSPU010000001.1"/>
</dbReference>
<protein>
    <submittedName>
        <fullName evidence="1">Uncharacterized protein</fullName>
    </submittedName>
</protein>
<dbReference type="Proteomes" id="UP000658980">
    <property type="component" value="Unassembled WGS sequence"/>
</dbReference>
<proteinExistence type="predicted"/>
<reference evidence="1 2" key="1">
    <citation type="submission" date="2020-08" db="EMBL/GenBank/DDBJ databases">
        <title>A Genomic Blueprint of the Chicken Gut Microbiome.</title>
        <authorList>
            <person name="Gilroy R."/>
            <person name="Ravi A."/>
            <person name="Getino M."/>
            <person name="Pursley I."/>
            <person name="Horton D.L."/>
            <person name="Alikhan N.-F."/>
            <person name="Baker D."/>
            <person name="Gharbi K."/>
            <person name="Hall N."/>
            <person name="Watson M."/>
            <person name="Adriaenssens E.M."/>
            <person name="Foster-Nyarko E."/>
            <person name="Jarju S."/>
            <person name="Secka A."/>
            <person name="Antonio M."/>
            <person name="Oren A."/>
            <person name="Chaudhuri R."/>
            <person name="La Ragione R.M."/>
            <person name="Hildebrand F."/>
            <person name="Pallen M.J."/>
        </authorList>
    </citation>
    <scope>NUCLEOTIDE SEQUENCE [LARGE SCALE GENOMIC DNA]</scope>
    <source>
        <strain evidence="1 2">Sa1BUA13</strain>
    </source>
</reference>